<dbReference type="PANTHER" id="PTHR34282:SF2">
    <property type="entry name" value="DUF3741 DOMAIN-CONTAINING PROTEIN"/>
    <property type="match status" value="1"/>
</dbReference>
<feature type="compositionally biased region" description="Polar residues" evidence="1">
    <location>
        <begin position="226"/>
        <end position="237"/>
    </location>
</feature>
<feature type="region of interest" description="Disordered" evidence="1">
    <location>
        <begin position="376"/>
        <end position="402"/>
    </location>
</feature>
<feature type="region of interest" description="Disordered" evidence="1">
    <location>
        <begin position="120"/>
        <end position="177"/>
    </location>
</feature>
<feature type="compositionally biased region" description="Low complexity" evidence="1">
    <location>
        <begin position="206"/>
        <end position="219"/>
    </location>
</feature>
<feature type="region of interest" description="Disordered" evidence="1">
    <location>
        <begin position="26"/>
        <end position="64"/>
    </location>
</feature>
<dbReference type="Proteomes" id="UP001293593">
    <property type="component" value="Unassembled WGS sequence"/>
</dbReference>
<feature type="compositionally biased region" description="Polar residues" evidence="1">
    <location>
        <begin position="55"/>
        <end position="64"/>
    </location>
</feature>
<comment type="caution">
    <text evidence="2">The sequence shown here is derived from an EMBL/GenBank/DDBJ whole genome shotgun (WGS) entry which is preliminary data.</text>
</comment>
<evidence type="ECO:0000256" key="1">
    <source>
        <dbReference type="SAM" id="MobiDB-lite"/>
    </source>
</evidence>
<dbReference type="AlphaFoldDB" id="A0AAE1N714"/>
<protein>
    <recommendedName>
        <fullName evidence="4">DUF4378 domain-containing protein</fullName>
    </recommendedName>
</protein>
<evidence type="ECO:0008006" key="4">
    <source>
        <dbReference type="Google" id="ProtNLM"/>
    </source>
</evidence>
<organism evidence="2 3">
    <name type="scientific">Acacia crassicarpa</name>
    <name type="common">northern wattle</name>
    <dbReference type="NCBI Taxonomy" id="499986"/>
    <lineage>
        <taxon>Eukaryota</taxon>
        <taxon>Viridiplantae</taxon>
        <taxon>Streptophyta</taxon>
        <taxon>Embryophyta</taxon>
        <taxon>Tracheophyta</taxon>
        <taxon>Spermatophyta</taxon>
        <taxon>Magnoliopsida</taxon>
        <taxon>eudicotyledons</taxon>
        <taxon>Gunneridae</taxon>
        <taxon>Pentapetalae</taxon>
        <taxon>rosids</taxon>
        <taxon>fabids</taxon>
        <taxon>Fabales</taxon>
        <taxon>Fabaceae</taxon>
        <taxon>Caesalpinioideae</taxon>
        <taxon>mimosoid clade</taxon>
        <taxon>Acacieae</taxon>
        <taxon>Acacia</taxon>
    </lineage>
</organism>
<feature type="compositionally biased region" description="Basic and acidic residues" evidence="1">
    <location>
        <begin position="132"/>
        <end position="146"/>
    </location>
</feature>
<sequence>MYRSFMTCDDPKGVVECGAIRKYRSQKMKSRRRTAEKSEASLPKKLAREEMVPKGSTQSSVDPSSLQLMEVSRGAQRLNNMIDTWSWDMRCNGRSGDIAKDLLKGALDLQESLTMLRKLQEASQHKSCLKKKQNEKSERGRIDAKAMDGANTDQFSEQSYPRGFERPRLSADGSSRNCSEELKKVIKDSLVRQNLFTMPSSEGLDSASEIPSTSSSQSSGVHTDKLSNSSYSSGTSKVRGTNLVAKLMGLEEAAPSRPFLAVSQKQLQGEKILNQKRPTFEIDIPKLKKTSSTIEKVDPERKKTLSEILETIHFKGLLKKSSVLEPNLWIHHLDDYHHEQCDDLPPIVLMKPRCSSYQESVKSHALFCPDPEGPSLRKRKADIVPSKSVKQKGSTSMGSRADVTKRLTREEKPKILKEFMKLDEKAIMPIEKSPNMVKSFSHASHKPQVQEAIEKKAKVKTVTRKLPEKEISRPKILTRSQDREVTSTKLRTPPSELTIIKEIPCQQSTALVISSKTKTTKHKNFKQRKNQNNRQKLIPEPEEVKPVDEQLGREEEKTIAIPCEDDCTEIRTITEHAVEFRVELELDASTSKIDEDCYQSPNSSGNDVALLKVECEIDAASAGEAHDGNNGGETDSKADKEGTELKYFLLTNPLFVGHAEELLNLDMDCPMTVQKYETNEIANPRLYLDCANELTERKSLQDSQMFHPILLTQAGNSRLQISLGKLVEEIYNAIEKLKFYTTISGEKFSVDNLYATMKRDIKCLGLINGIWDWGWRYGFSAEESEQVVNEVESLVLSGLIEELIVDL</sequence>
<dbReference type="EMBL" id="JAWXYG010000001">
    <property type="protein sequence ID" value="KAK4283795.1"/>
    <property type="molecule type" value="Genomic_DNA"/>
</dbReference>
<feature type="region of interest" description="Disordered" evidence="1">
    <location>
        <begin position="516"/>
        <end position="554"/>
    </location>
</feature>
<reference evidence="2" key="1">
    <citation type="submission" date="2023-10" db="EMBL/GenBank/DDBJ databases">
        <title>Chromosome-level genome of the transformable northern wattle, Acacia crassicarpa.</title>
        <authorList>
            <person name="Massaro I."/>
            <person name="Sinha N.R."/>
            <person name="Poethig S."/>
            <person name="Leichty A.R."/>
        </authorList>
    </citation>
    <scope>NUCLEOTIDE SEQUENCE</scope>
    <source>
        <strain evidence="2">Acra3RX</strain>
        <tissue evidence="2">Leaf</tissue>
    </source>
</reference>
<proteinExistence type="predicted"/>
<evidence type="ECO:0000313" key="2">
    <source>
        <dbReference type="EMBL" id="KAK4283795.1"/>
    </source>
</evidence>
<dbReference type="PANTHER" id="PTHR34282">
    <property type="entry name" value="OS01G0228800 PROTEIN-RELATED"/>
    <property type="match status" value="1"/>
</dbReference>
<keyword evidence="3" id="KW-1185">Reference proteome</keyword>
<gene>
    <name evidence="2" type="ORF">QN277_000710</name>
</gene>
<evidence type="ECO:0000313" key="3">
    <source>
        <dbReference type="Proteomes" id="UP001293593"/>
    </source>
</evidence>
<feature type="region of interest" description="Disordered" evidence="1">
    <location>
        <begin position="200"/>
        <end position="237"/>
    </location>
</feature>
<accession>A0AAE1N714</accession>
<feature type="compositionally biased region" description="Basic residues" evidence="1">
    <location>
        <begin position="518"/>
        <end position="531"/>
    </location>
</feature>
<name>A0AAE1N714_9FABA</name>
<feature type="compositionally biased region" description="Basic and acidic residues" evidence="1">
    <location>
        <begin position="537"/>
        <end position="554"/>
    </location>
</feature>